<sequence length="837" mass="88102">MTLLLSESPDGVGGRGMTFAGERLGLSDGAAGYLPSVWLATQYGNLASDLLDDETRSRMGDLYAATDEAQTFIDNTYSREDAALEAYDRRIAQIHEATGVQLQNPLQAAKAAAIAGGPLAVPIDPFGTRRRAQSDAATALADFNRQLGELSGKFPDQAALFNPDFADETKAVVTAAEARLTTAGQGDMTGVSRVAATLAGSFRGALRDPLQIATVFLGGGAGTARTVLGRIGQTIATEAIINAGVEGVVQSSAQQWRAENGLESGIVPALKQVGLAGLFGGALGGLVRGAGEAARALKVTDAPGREALERVIIGEPQAGDLGVVADRLGVDMDDFETRVFDVAREQQALDEASFGPVPDGITADEASRLIREGIERLEADGPAPGGAVQKPPRPAEEVPILSEATPAPARSLSVRDKPVAFERFDPDALETDAATYQYKGGGDEAGVTDRLRGVKSWDPTASGKVIVHERADGKRYVADGHQRMGLARRIKAEGDETVRLDGYLFREADGWTAEDVRALAAKKNLQEGSGEAIDAARIMRDRPEILDDALPTTGPMIRKATGLARLSDDAWGMAVNGVVDENKAALVGELIADPALHAAAIADLAKFDPASDRAARLLLEEIVASGVRHESQVDMFGSFDLTKTLIGERVKVLDQAIRTLKADKRLFALLAERADVIEAAGNVLDNTGNASRAVTAETVGAIVDKLARTRGPISDALNAAAVRFAQGSPAAREARQFVSDVSTLIERDGLRSLLSPPEPQLRPDVAPEPASPDALELAGDMPPTMAELEAEGQASIWDVIPDGKTSDGETVYATGEDLLVRADRDGDYADLVDSCRS</sequence>
<gene>
    <name evidence="2" type="ORF">GTW51_10020</name>
</gene>
<keyword evidence="3" id="KW-1185">Reference proteome</keyword>
<dbReference type="EMBL" id="JAAAMJ010000006">
    <property type="protein sequence ID" value="NDV87037.1"/>
    <property type="molecule type" value="Genomic_DNA"/>
</dbReference>
<dbReference type="RefSeq" id="WP_163043794.1">
    <property type="nucleotide sequence ID" value="NZ_JAAAMJ010000006.1"/>
</dbReference>
<organism evidence="2 3">
    <name type="scientific">Aurantimonas aggregata</name>
    <dbReference type="NCBI Taxonomy" id="2047720"/>
    <lineage>
        <taxon>Bacteria</taxon>
        <taxon>Pseudomonadati</taxon>
        <taxon>Pseudomonadota</taxon>
        <taxon>Alphaproteobacteria</taxon>
        <taxon>Hyphomicrobiales</taxon>
        <taxon>Aurantimonadaceae</taxon>
        <taxon>Aurantimonas</taxon>
    </lineage>
</organism>
<dbReference type="AlphaFoldDB" id="A0A6L9MGW8"/>
<dbReference type="Proteomes" id="UP000476332">
    <property type="component" value="Unassembled WGS sequence"/>
</dbReference>
<reference evidence="2 3" key="1">
    <citation type="submission" date="2020-01" db="EMBL/GenBank/DDBJ databases">
        <title>Genomes of bacteria type strains.</title>
        <authorList>
            <person name="Chen J."/>
            <person name="Zhu S."/>
            <person name="Chen J."/>
        </authorList>
    </citation>
    <scope>NUCLEOTIDE SEQUENCE [LARGE SCALE GENOMIC DNA]</scope>
    <source>
        <strain evidence="2 3">KCTC 52919</strain>
    </source>
</reference>
<evidence type="ECO:0000256" key="1">
    <source>
        <dbReference type="SAM" id="MobiDB-lite"/>
    </source>
</evidence>
<proteinExistence type="predicted"/>
<accession>A0A6L9MGW8</accession>
<comment type="caution">
    <text evidence="2">The sequence shown here is derived from an EMBL/GenBank/DDBJ whole genome shotgun (WGS) entry which is preliminary data.</text>
</comment>
<evidence type="ECO:0000313" key="3">
    <source>
        <dbReference type="Proteomes" id="UP000476332"/>
    </source>
</evidence>
<protein>
    <submittedName>
        <fullName evidence="2">Uncharacterized protein</fullName>
    </submittedName>
</protein>
<feature type="region of interest" description="Disordered" evidence="1">
    <location>
        <begin position="752"/>
        <end position="774"/>
    </location>
</feature>
<name>A0A6L9MGW8_9HYPH</name>
<evidence type="ECO:0000313" key="2">
    <source>
        <dbReference type="EMBL" id="NDV87037.1"/>
    </source>
</evidence>